<organism evidence="1 2">
    <name type="scientific">Panagrellus redivivus</name>
    <name type="common">Microworm</name>
    <dbReference type="NCBI Taxonomy" id="6233"/>
    <lineage>
        <taxon>Eukaryota</taxon>
        <taxon>Metazoa</taxon>
        <taxon>Ecdysozoa</taxon>
        <taxon>Nematoda</taxon>
        <taxon>Chromadorea</taxon>
        <taxon>Rhabditida</taxon>
        <taxon>Tylenchina</taxon>
        <taxon>Panagrolaimomorpha</taxon>
        <taxon>Panagrolaimoidea</taxon>
        <taxon>Panagrolaimidae</taxon>
        <taxon>Panagrellus</taxon>
    </lineage>
</organism>
<dbReference type="AlphaFoldDB" id="A0A7E4W8H3"/>
<sequence>TDSKALAMAATPRITFESDINSYRRQPLLELGEMLRRVLSSTIHRQPTNPTQPLASCSQS</sequence>
<reference evidence="2" key="2">
    <citation type="submission" date="2020-10" db="UniProtKB">
        <authorList>
            <consortium name="WormBaseParasite"/>
        </authorList>
    </citation>
    <scope>IDENTIFICATION</scope>
</reference>
<keyword evidence="1" id="KW-1185">Reference proteome</keyword>
<name>A0A7E4W8H3_PANRE</name>
<accession>A0A7E4W8H3</accession>
<dbReference type="Proteomes" id="UP000492821">
    <property type="component" value="Unassembled WGS sequence"/>
</dbReference>
<dbReference type="WBParaSite" id="Pan_g89.t1">
    <property type="protein sequence ID" value="Pan_g89.t1"/>
    <property type="gene ID" value="Pan_g89"/>
</dbReference>
<reference evidence="1" key="1">
    <citation type="journal article" date="2013" name="Genetics">
        <title>The draft genome and transcriptome of Panagrellus redivivus are shaped by the harsh demands of a free-living lifestyle.</title>
        <authorList>
            <person name="Srinivasan J."/>
            <person name="Dillman A.R."/>
            <person name="Macchietto M.G."/>
            <person name="Heikkinen L."/>
            <person name="Lakso M."/>
            <person name="Fracchia K.M."/>
            <person name="Antoshechkin I."/>
            <person name="Mortazavi A."/>
            <person name="Wong G."/>
            <person name="Sternberg P.W."/>
        </authorList>
    </citation>
    <scope>NUCLEOTIDE SEQUENCE [LARGE SCALE GENOMIC DNA]</scope>
    <source>
        <strain evidence="1">MT8872</strain>
    </source>
</reference>
<protein>
    <submittedName>
        <fullName evidence="2">LysR family transcriptional regulator</fullName>
    </submittedName>
</protein>
<evidence type="ECO:0000313" key="1">
    <source>
        <dbReference type="Proteomes" id="UP000492821"/>
    </source>
</evidence>
<proteinExistence type="predicted"/>
<evidence type="ECO:0000313" key="2">
    <source>
        <dbReference type="WBParaSite" id="Pan_g89.t1"/>
    </source>
</evidence>